<protein>
    <submittedName>
        <fullName evidence="1">Uncharacterized protein</fullName>
    </submittedName>
</protein>
<reference evidence="1 2" key="2">
    <citation type="journal article" date="2016" name="Virology (Lond)">
        <title>Genomic characterization and comparison of seven Myoviridae bacteriophage infecting Bacillus thuringiensis.</title>
        <authorList>
            <person name="Sauder A.B."/>
            <person name="Quinn M.R."/>
            <person name="Brouillette A."/>
            <person name="Caruso S."/>
            <person name="Cresawn S."/>
            <person name="Erill I."/>
            <person name="Lewis L."/>
            <person name="Loesser-Casey K."/>
            <person name="Pate M."/>
            <person name="Scott C."/>
            <person name="Stockwell S."/>
            <person name="Temple L."/>
        </authorList>
    </citation>
    <scope>NUCLEOTIDE SEQUENCE [LARGE SCALE GENOMIC DNA]</scope>
</reference>
<dbReference type="GeneID" id="20283265"/>
<accession>A0A075M0J9</accession>
<evidence type="ECO:0000313" key="1">
    <source>
        <dbReference type="EMBL" id="AIF72154.1"/>
    </source>
</evidence>
<evidence type="ECO:0000313" key="2">
    <source>
        <dbReference type="Proteomes" id="UP000028561"/>
    </source>
</evidence>
<dbReference type="Proteomes" id="UP000028561">
    <property type="component" value="Segment"/>
</dbReference>
<dbReference type="EMBL" id="KJ489402">
    <property type="protein sequence ID" value="AIF72154.1"/>
    <property type="molecule type" value="Genomic_DNA"/>
</dbReference>
<proteinExistence type="predicted"/>
<sequence>MERLTFEQWKDVFRNVKEINNDLKHEGFEEEPLEVVWLESTNEYVIASGCEVIEDEFKTEHEAQTRLDNMEHEYNTYIQEEERKYKSFLENNK</sequence>
<reference evidence="2" key="1">
    <citation type="submission" date="2014-09" db="EMBL/GenBank/DDBJ databases">
        <title>Genomic characterization and comparison of seven Myoviridae bacteriophage infecting Bacillus thuringiensis.</title>
        <authorList>
            <person name="Sauder A.B."/>
            <person name="McKenzie Q.R."/>
            <person name="Temple L.M."/>
            <person name="Alexis B.K."/>
            <person name="Al-Atrache Z."/>
            <person name="Lewis L.O."/>
            <person name="Loesser-Casey K.E."/>
            <person name="Mitchell K.J."/>
        </authorList>
    </citation>
    <scope>NUCLEOTIDE SEQUENCE [LARGE SCALE GENOMIC DNA]</scope>
</reference>
<keyword evidence="2" id="KW-1185">Reference proteome</keyword>
<dbReference type="KEGG" id="vg:20283265"/>
<name>A0A075M0J9_9CAUD</name>
<dbReference type="RefSeq" id="YP_009056043.1">
    <property type="nucleotide sequence ID" value="NC_024788.1"/>
</dbReference>
<organism evidence="1 2">
    <name type="scientific">Bacillus phage Riley</name>
    <dbReference type="NCBI Taxonomy" id="1486662"/>
    <lineage>
        <taxon>Viruses</taxon>
        <taxon>Duplodnaviria</taxon>
        <taxon>Heunggongvirae</taxon>
        <taxon>Uroviricota</taxon>
        <taxon>Caudoviricetes</taxon>
        <taxon>Herelleviridae</taxon>
        <taxon>Bastillevirinae</taxon>
        <taxon>Bequatrovirus</taxon>
        <taxon>Bequatrovirus riley</taxon>
    </lineage>
</organism>